<dbReference type="InterPro" id="IPR040460">
    <property type="entry name" value="Gasdermin_pore"/>
</dbReference>
<keyword evidence="3" id="KW-0472">Membrane</keyword>
<proteinExistence type="inferred from homology"/>
<dbReference type="PANTHER" id="PTHR15207">
    <property type="entry name" value="NONSYNDROMIC HEARING IMPAIRMENT PROTEIN"/>
    <property type="match status" value="1"/>
</dbReference>
<dbReference type="AlphaFoldDB" id="A0ABD0K9N2"/>
<comment type="caution">
    <text evidence="5">The sequence shown here is derived from an EMBL/GenBank/DDBJ whole genome shotgun (WGS) entry which is preliminary data.</text>
</comment>
<dbReference type="GO" id="GO:0012505">
    <property type="term" value="C:endomembrane system"/>
    <property type="evidence" value="ECO:0007669"/>
    <property type="project" value="UniProtKB-SubCell"/>
</dbReference>
<reference evidence="5 6" key="1">
    <citation type="journal article" date="2023" name="Sci. Data">
        <title>Genome assembly of the Korean intertidal mud-creeper Batillaria attramentaria.</title>
        <authorList>
            <person name="Patra A.K."/>
            <person name="Ho P.T."/>
            <person name="Jun S."/>
            <person name="Lee S.J."/>
            <person name="Kim Y."/>
            <person name="Won Y.J."/>
        </authorList>
    </citation>
    <scope>NUCLEOTIDE SEQUENCE [LARGE SCALE GENOMIC DNA]</scope>
    <source>
        <strain evidence="5">Wonlab-2016</strain>
    </source>
</reference>
<dbReference type="EMBL" id="JACVVK020000221">
    <property type="protein sequence ID" value="KAK7483795.1"/>
    <property type="molecule type" value="Genomic_DNA"/>
</dbReference>
<gene>
    <name evidence="5" type="ORF">BaRGS_00025011</name>
</gene>
<organism evidence="5 6">
    <name type="scientific">Batillaria attramentaria</name>
    <dbReference type="NCBI Taxonomy" id="370345"/>
    <lineage>
        <taxon>Eukaryota</taxon>
        <taxon>Metazoa</taxon>
        <taxon>Spiralia</taxon>
        <taxon>Lophotrochozoa</taxon>
        <taxon>Mollusca</taxon>
        <taxon>Gastropoda</taxon>
        <taxon>Caenogastropoda</taxon>
        <taxon>Sorbeoconcha</taxon>
        <taxon>Cerithioidea</taxon>
        <taxon>Batillariidae</taxon>
        <taxon>Batillaria</taxon>
    </lineage>
</organism>
<keyword evidence="6" id="KW-1185">Reference proteome</keyword>
<evidence type="ECO:0000256" key="2">
    <source>
        <dbReference type="ARBA" id="ARBA00009279"/>
    </source>
</evidence>
<sequence length="465" mass="51888">MFTATTYQVVKSLGKDTLTPVTSVDVADNIRPFSLVLKERRRRLIFWKRCRYLTTEFTLDRILTEPLSDDEKARLVQSRELATFSYETDFSLDGKFGVDLNKELLDVDVDGSDSVTVTSSLGELTKEEVNLPEFLILTRGRQLSLKHELVAPLQADSGKTLCLVTGVVRLKNAAKLTGQVKQKASEEVKVLKEADEEGSVMESRSKTLELPAGTALAYTVYELQVQSKDGQFTLILDRSKRGGFVSSLSVDLDELDGPPPSDAMEATTLFQGILTMSDEERESFRATVLKLLKVPKCLDPLNDLLHKAADFLEMNIEKTATMQSLRNKIPCLDEDMLHILHLAGFEIQEDGTVCYPTATTERFESCELLINLLSDLDDDLLAGLAMCMEDVTTSFAVVDMLRPVWENNEMEIIIEGEQEWLFTETGKKLSESFGIVIDSGVLKILKESLLDVQALYLILAALYVG</sequence>
<evidence type="ECO:0000256" key="1">
    <source>
        <dbReference type="ARBA" id="ARBA00004308"/>
    </source>
</evidence>
<comment type="subcellular location">
    <subcellularLocation>
        <location evidence="1">Endomembrane system</location>
    </subcellularLocation>
</comment>
<evidence type="ECO:0000259" key="4">
    <source>
        <dbReference type="Pfam" id="PF04598"/>
    </source>
</evidence>
<dbReference type="Pfam" id="PF04598">
    <property type="entry name" value="Gasdermin"/>
    <property type="match status" value="1"/>
</dbReference>
<dbReference type="PANTHER" id="PTHR15207:SF3">
    <property type="entry name" value="DEAFNESS, AUTOSOMAL DOMINANT 5-RELATED"/>
    <property type="match status" value="1"/>
</dbReference>
<evidence type="ECO:0000313" key="6">
    <source>
        <dbReference type="Proteomes" id="UP001519460"/>
    </source>
</evidence>
<evidence type="ECO:0000313" key="5">
    <source>
        <dbReference type="EMBL" id="KAK7483795.1"/>
    </source>
</evidence>
<protein>
    <recommendedName>
        <fullName evidence="4">Gasdermin pore forming domain-containing protein</fullName>
    </recommendedName>
</protein>
<dbReference type="Proteomes" id="UP001519460">
    <property type="component" value="Unassembled WGS sequence"/>
</dbReference>
<name>A0ABD0K9N2_9CAEN</name>
<comment type="similarity">
    <text evidence="2">Belongs to the gasdermin family.</text>
</comment>
<feature type="domain" description="Gasdermin pore forming" evidence="4">
    <location>
        <begin position="1"/>
        <end position="244"/>
    </location>
</feature>
<accession>A0ABD0K9N2</accession>
<evidence type="ECO:0000256" key="3">
    <source>
        <dbReference type="ARBA" id="ARBA00023136"/>
    </source>
</evidence>
<dbReference type="InterPro" id="IPR042377">
    <property type="entry name" value="GSDME"/>
</dbReference>